<accession>X7YR99</accession>
<comment type="caution">
    <text evidence="1">The sequence shown here is derived from an EMBL/GenBank/DDBJ whole genome shotgun (WGS) entry which is preliminary data.</text>
</comment>
<reference evidence="1" key="1">
    <citation type="submission" date="2014-01" db="EMBL/GenBank/DDBJ databases">
        <authorList>
            <person name="Brown-Elliot B."/>
            <person name="Wallace R."/>
            <person name="Lenaerts A."/>
            <person name="Ordway D."/>
            <person name="DeGroote M.A."/>
            <person name="Parker T."/>
            <person name="Sizemore C."/>
            <person name="Tallon L.J."/>
            <person name="Sadzewicz L.K."/>
            <person name="Sengamalay N."/>
            <person name="Fraser C.M."/>
            <person name="Hine E."/>
            <person name="Shefchek K.A."/>
            <person name="Das S.P."/>
            <person name="Tettelin H."/>
        </authorList>
    </citation>
    <scope>NUCLEOTIDE SEQUENCE [LARGE SCALE GENOMIC DNA]</scope>
    <source>
        <strain evidence="1">4042</strain>
    </source>
</reference>
<evidence type="ECO:0000313" key="1">
    <source>
        <dbReference type="EMBL" id="EUA08930.1"/>
    </source>
</evidence>
<dbReference type="PATRIC" id="fig|1299334.3.peg.9476"/>
<organism evidence="1">
    <name type="scientific">Mycobacterium xenopi 4042</name>
    <dbReference type="NCBI Taxonomy" id="1299334"/>
    <lineage>
        <taxon>Bacteria</taxon>
        <taxon>Bacillati</taxon>
        <taxon>Actinomycetota</taxon>
        <taxon>Actinomycetes</taxon>
        <taxon>Mycobacteriales</taxon>
        <taxon>Mycobacteriaceae</taxon>
        <taxon>Mycobacterium</taxon>
    </lineage>
</organism>
<name>X7YR99_MYCXE</name>
<gene>
    <name evidence="1" type="ORF">I553_9987</name>
</gene>
<dbReference type="AlphaFoldDB" id="X7YR99"/>
<dbReference type="EMBL" id="JAOB01000090">
    <property type="protein sequence ID" value="EUA08930.1"/>
    <property type="molecule type" value="Genomic_DNA"/>
</dbReference>
<protein>
    <submittedName>
        <fullName evidence="1">Uncharacterized protein</fullName>
    </submittedName>
</protein>
<sequence>MVVLVTVTFVCEVLPPILLMVNVLPETDATMPGRWDSRRVQQRWGRCCAGRRR</sequence>
<proteinExistence type="predicted"/>